<reference evidence="5" key="1">
    <citation type="submission" date="2021-02" db="EMBL/GenBank/DDBJ databases">
        <authorList>
            <person name="Nowell W R."/>
        </authorList>
    </citation>
    <scope>NUCLEOTIDE SEQUENCE</scope>
</reference>
<dbReference type="AlphaFoldDB" id="A0A818R8K1"/>
<evidence type="ECO:0000256" key="1">
    <source>
        <dbReference type="ARBA" id="ARBA00005445"/>
    </source>
</evidence>
<keyword evidence="2 3" id="KW-0732">Signal</keyword>
<evidence type="ECO:0000256" key="2">
    <source>
        <dbReference type="ARBA" id="ARBA00022729"/>
    </source>
</evidence>
<accession>A0A818R8K1</accession>
<feature type="signal peptide" evidence="3">
    <location>
        <begin position="1"/>
        <end position="26"/>
    </location>
</feature>
<evidence type="ECO:0000256" key="3">
    <source>
        <dbReference type="SAM" id="SignalP"/>
    </source>
</evidence>
<evidence type="ECO:0000313" key="5">
    <source>
        <dbReference type="EMBL" id="CAF3650635.1"/>
    </source>
</evidence>
<dbReference type="Pfam" id="PF11999">
    <property type="entry name" value="Ice_binding"/>
    <property type="match status" value="1"/>
</dbReference>
<protein>
    <recommendedName>
        <fullName evidence="7">Ice-binding protein</fullName>
    </recommendedName>
</protein>
<gene>
    <name evidence="5" type="ORF">OKA104_LOCUS9177</name>
    <name evidence="4" type="ORF">VCS650_LOCUS5763</name>
</gene>
<dbReference type="Proteomes" id="UP000663891">
    <property type="component" value="Unassembled WGS sequence"/>
</dbReference>
<dbReference type="InterPro" id="IPR021884">
    <property type="entry name" value="Ice-bd_prot"/>
</dbReference>
<sequence>MRFISLIRASLMVVIIAFIVCSSGEATQYVNGSTIFGRCADVAIQAGSAISFNGVETYVVCGRVSISPGTSITGMRVLGESYTEEVNTPVAVNCAADELTAYGSLKGLNCTNLLANSDLSGVTLSPGVYCTGSGVFTLKATNLTLDAQGDSNAQFIFQMATTLITSVNTNMILVNGAQSNNTYWQVGSSATLGDNSYFIGQVLAYASITVGPTANVTGRLFAQAAVTCSGANAINLSGLC</sequence>
<comment type="caution">
    <text evidence="5">The sequence shown here is derived from an EMBL/GenBank/DDBJ whole genome shotgun (WGS) entry which is preliminary data.</text>
</comment>
<name>A0A818R8K1_9BILA</name>
<dbReference type="Proteomes" id="UP000663881">
    <property type="component" value="Unassembled WGS sequence"/>
</dbReference>
<dbReference type="EMBL" id="CAJOAY010000384">
    <property type="protein sequence ID" value="CAF3650635.1"/>
    <property type="molecule type" value="Genomic_DNA"/>
</dbReference>
<dbReference type="OrthoDB" id="9989152at2759"/>
<proteinExistence type="inferred from homology"/>
<feature type="chain" id="PRO_5036233929" description="Ice-binding protein" evidence="3">
    <location>
        <begin position="27"/>
        <end position="240"/>
    </location>
</feature>
<evidence type="ECO:0008006" key="7">
    <source>
        <dbReference type="Google" id="ProtNLM"/>
    </source>
</evidence>
<dbReference type="EMBL" id="CAJNON010000034">
    <property type="protein sequence ID" value="CAF0834003.1"/>
    <property type="molecule type" value="Genomic_DNA"/>
</dbReference>
<comment type="similarity">
    <text evidence="1">Belongs to the ice-binding protein family.</text>
</comment>
<organism evidence="5 6">
    <name type="scientific">Adineta steineri</name>
    <dbReference type="NCBI Taxonomy" id="433720"/>
    <lineage>
        <taxon>Eukaryota</taxon>
        <taxon>Metazoa</taxon>
        <taxon>Spiralia</taxon>
        <taxon>Gnathifera</taxon>
        <taxon>Rotifera</taxon>
        <taxon>Eurotatoria</taxon>
        <taxon>Bdelloidea</taxon>
        <taxon>Adinetida</taxon>
        <taxon>Adinetidae</taxon>
        <taxon>Adineta</taxon>
    </lineage>
</organism>
<evidence type="ECO:0000313" key="6">
    <source>
        <dbReference type="Proteomes" id="UP000663881"/>
    </source>
</evidence>
<evidence type="ECO:0000313" key="4">
    <source>
        <dbReference type="EMBL" id="CAF0834003.1"/>
    </source>
</evidence>